<proteinExistence type="predicted"/>
<sequence length="220" mass="24532">MRIMSNPIYGVDNVNSNSNCGNQQQQACGRNSPPPINTSTYSVKDRLSNGNIVFNKLWKVLPTPNDQNLEKPTDYRPPVPPHRSQLNADQVGDDEDDEQAPPPPPKRHHHHHHHHRNRSQGGGRSSVTVNNTNNNNDHPKAPERNSDPLFVETCNRKSMDVKRAAIIGNPMFAFDPSAAPGDQKIQNAGGGDTIKLDDLNLGMDYKQLMEYFDNLKESNA</sequence>
<evidence type="ECO:0000313" key="3">
    <source>
        <dbReference type="RefSeq" id="XP_025407648.1"/>
    </source>
</evidence>
<protein>
    <submittedName>
        <fullName evidence="3">Uncharacterized protein LOC112681616</fullName>
    </submittedName>
</protein>
<dbReference type="GeneID" id="112681616"/>
<name>A0A8B8FA22_9HEMI</name>
<feature type="compositionally biased region" description="Basic and acidic residues" evidence="1">
    <location>
        <begin position="137"/>
        <end position="146"/>
    </location>
</feature>
<keyword evidence="2" id="KW-1185">Reference proteome</keyword>
<feature type="region of interest" description="Disordered" evidence="1">
    <location>
        <begin position="63"/>
        <end position="148"/>
    </location>
</feature>
<gene>
    <name evidence="3" type="primary">LOC112681616</name>
</gene>
<organism evidence="2 3">
    <name type="scientific">Sipha flava</name>
    <name type="common">yellow sugarcane aphid</name>
    <dbReference type="NCBI Taxonomy" id="143950"/>
    <lineage>
        <taxon>Eukaryota</taxon>
        <taxon>Metazoa</taxon>
        <taxon>Ecdysozoa</taxon>
        <taxon>Arthropoda</taxon>
        <taxon>Hexapoda</taxon>
        <taxon>Insecta</taxon>
        <taxon>Pterygota</taxon>
        <taxon>Neoptera</taxon>
        <taxon>Paraneoptera</taxon>
        <taxon>Hemiptera</taxon>
        <taxon>Sternorrhyncha</taxon>
        <taxon>Aphidomorpha</taxon>
        <taxon>Aphidoidea</taxon>
        <taxon>Aphididae</taxon>
        <taxon>Sipha</taxon>
    </lineage>
</organism>
<evidence type="ECO:0000256" key="1">
    <source>
        <dbReference type="SAM" id="MobiDB-lite"/>
    </source>
</evidence>
<dbReference type="OrthoDB" id="10026202at2759"/>
<feature type="region of interest" description="Disordered" evidence="1">
    <location>
        <begin position="15"/>
        <end position="40"/>
    </location>
</feature>
<reference evidence="3" key="1">
    <citation type="submission" date="2025-08" db="UniProtKB">
        <authorList>
            <consortium name="RefSeq"/>
        </authorList>
    </citation>
    <scope>IDENTIFICATION</scope>
</reference>
<feature type="compositionally biased region" description="Low complexity" evidence="1">
    <location>
        <begin position="125"/>
        <end position="136"/>
    </location>
</feature>
<dbReference type="AlphaFoldDB" id="A0A8B8FA22"/>
<dbReference type="RefSeq" id="XP_025407648.1">
    <property type="nucleotide sequence ID" value="XM_025551863.1"/>
</dbReference>
<evidence type="ECO:0000313" key="2">
    <source>
        <dbReference type="Proteomes" id="UP000694846"/>
    </source>
</evidence>
<dbReference type="Proteomes" id="UP000694846">
    <property type="component" value="Unplaced"/>
</dbReference>
<feature type="compositionally biased region" description="Basic residues" evidence="1">
    <location>
        <begin position="105"/>
        <end position="118"/>
    </location>
</feature>
<accession>A0A8B8FA22</accession>
<feature type="compositionally biased region" description="Low complexity" evidence="1">
    <location>
        <begin position="15"/>
        <end position="29"/>
    </location>
</feature>